<evidence type="ECO:0000256" key="1">
    <source>
        <dbReference type="SAM" id="Phobius"/>
    </source>
</evidence>
<dbReference type="Gene3D" id="2.60.40.10">
    <property type="entry name" value="Immunoglobulins"/>
    <property type="match status" value="2"/>
</dbReference>
<dbReference type="InterPro" id="IPR013783">
    <property type="entry name" value="Ig-like_fold"/>
</dbReference>
<dbReference type="RefSeq" id="WP_006629495.1">
    <property type="nucleotide sequence ID" value="NZ_AOJD01000049.1"/>
</dbReference>
<dbReference type="PANTHER" id="PTHR35902:SF3">
    <property type="entry name" value="NPCBM-ASSOCIATED, NEW3 DOMAIN OF ALPHA-GALACTOSIDASE"/>
    <property type="match status" value="1"/>
</dbReference>
<feature type="transmembrane region" description="Helical" evidence="1">
    <location>
        <begin position="522"/>
        <end position="541"/>
    </location>
</feature>
<protein>
    <recommendedName>
        <fullName evidence="4">Exo-alpha-sialidase</fullName>
    </recommendedName>
</protein>
<keyword evidence="1" id="KW-0472">Membrane</keyword>
<proteinExistence type="predicted"/>
<sequence length="544" mass="56862">MRGRRALTALLVVSLFVSGTVAVAGASVAGQSGDAVEQQAGATIRGSPDLAVSVAQPTINVGETNSVSLQVTNDGDLDLGPSDARAVVTTARNVRVEADAGGTPLTVETGTVAIGAVTENRPGEAPIAVGVPSDVEPGTYDIDVELRYSHTYQQSGNVVYDRQETVDREVTVEVSDDARFEITKVTTDARIGDQGTLEAEVENVGADAASDATVTLESASAGLAFGESPRDSARIGQLEPGETATVTYDVGFAAGAPVRDYALDGTVTFDTSEGYQRADESPSASVRPGAEQRFSIDDVDSDLYVGEKGDLRGTVTNDGPATARNVVVQYAEQSANVVPLERSVAVGTLDPGESADFRLPIEVGGEAEAVARTADVAVQYRTADLERRAYQDLELLFDVAPERDRFDVAVADRTLETGGERTLSVEVTNNLDETVSDVEARLFADDPIATGDTDTGYAQSIEPGETVTMTFDLSATAAATPGSTYPISFDFRYDDADGDSQLSDTVRTPIDVTESEGGGLPVGPIVVALVVVAAGGAAVWYRRR</sequence>
<dbReference type="Proteomes" id="UP000011523">
    <property type="component" value="Unassembled WGS sequence"/>
</dbReference>
<accession>M0DP60</accession>
<evidence type="ECO:0000313" key="3">
    <source>
        <dbReference type="Proteomes" id="UP000011523"/>
    </source>
</evidence>
<keyword evidence="1" id="KW-1133">Transmembrane helix</keyword>
<dbReference type="PATRIC" id="fig|1227485.3.peg.1766"/>
<keyword evidence="1" id="KW-0812">Transmembrane</keyword>
<comment type="caution">
    <text evidence="2">The sequence shown here is derived from an EMBL/GenBank/DDBJ whole genome shotgun (WGS) entry which is preliminary data.</text>
</comment>
<keyword evidence="3" id="KW-1185">Reference proteome</keyword>
<dbReference type="PANTHER" id="PTHR35902">
    <property type="entry name" value="S-LAYER DOMAIN-LIKE PROTEIN-RELATED"/>
    <property type="match status" value="1"/>
</dbReference>
<evidence type="ECO:0008006" key="4">
    <source>
        <dbReference type="Google" id="ProtNLM"/>
    </source>
</evidence>
<gene>
    <name evidence="2" type="ORF">C472_09131</name>
</gene>
<evidence type="ECO:0000313" key="2">
    <source>
        <dbReference type="EMBL" id="ELZ37270.1"/>
    </source>
</evidence>
<dbReference type="EMBL" id="AOJD01000049">
    <property type="protein sequence ID" value="ELZ37270.1"/>
    <property type="molecule type" value="Genomic_DNA"/>
</dbReference>
<dbReference type="AlphaFoldDB" id="M0DP60"/>
<dbReference type="OrthoDB" id="56770at2157"/>
<name>M0DP60_9EURY</name>
<organism evidence="2 3">
    <name type="scientific">Halorubrum tebenquichense DSM 14210</name>
    <dbReference type="NCBI Taxonomy" id="1227485"/>
    <lineage>
        <taxon>Archaea</taxon>
        <taxon>Methanobacteriati</taxon>
        <taxon>Methanobacteriota</taxon>
        <taxon>Stenosarchaea group</taxon>
        <taxon>Halobacteria</taxon>
        <taxon>Halobacteriales</taxon>
        <taxon>Haloferacaceae</taxon>
        <taxon>Halorubrum</taxon>
    </lineage>
</organism>
<reference evidence="2 3" key="1">
    <citation type="journal article" date="2014" name="PLoS Genet.">
        <title>Phylogenetically driven sequencing of extremely halophilic archaea reveals strategies for static and dynamic osmo-response.</title>
        <authorList>
            <person name="Becker E.A."/>
            <person name="Seitzer P.M."/>
            <person name="Tritt A."/>
            <person name="Larsen D."/>
            <person name="Krusor M."/>
            <person name="Yao A.I."/>
            <person name="Wu D."/>
            <person name="Madern D."/>
            <person name="Eisen J.A."/>
            <person name="Darling A.E."/>
            <person name="Facciotti M.T."/>
        </authorList>
    </citation>
    <scope>NUCLEOTIDE SEQUENCE [LARGE SCALE GENOMIC DNA]</scope>
    <source>
        <strain evidence="2 3">DSM 14210</strain>
    </source>
</reference>